<dbReference type="Proteomes" id="UP000557566">
    <property type="component" value="Unassembled WGS sequence"/>
</dbReference>
<sequence length="239" mass="24372">MLHHSTSFNRRYLASWPVMKHAAAVLALFAAASQALSFTNSNFDLVPGKPFELAFEPAEACVAGCIVLLNLGEAGNLKTARNLTESKLATRSPFVVQPSLDWPAGRLSFQITSASDATQNNWSVGFTLRDEEAASASGTSSSAVSTATGVTATNSGMSAPSSTASTATTSTGVGHATNSSSRASPNTTARNQTTVPSSRAPKPSSTSSPASEVPSSGVDRVTASLALAAGVVAAMAYLN</sequence>
<comment type="caution">
    <text evidence="2">The sequence shown here is derived from an EMBL/GenBank/DDBJ whole genome shotgun (WGS) entry which is preliminary data.</text>
</comment>
<name>A0A8H4PY65_9HYPO</name>
<dbReference type="AlphaFoldDB" id="A0A8H4PY65"/>
<dbReference type="OrthoDB" id="5589325at2759"/>
<dbReference type="EMBL" id="JAAVMX010000002">
    <property type="protein sequence ID" value="KAF4512573.1"/>
    <property type="molecule type" value="Genomic_DNA"/>
</dbReference>
<evidence type="ECO:0000256" key="1">
    <source>
        <dbReference type="SAM" id="MobiDB-lite"/>
    </source>
</evidence>
<protein>
    <submittedName>
        <fullName evidence="2">Uncharacterized protein</fullName>
    </submittedName>
</protein>
<keyword evidence="3" id="KW-1185">Reference proteome</keyword>
<evidence type="ECO:0000313" key="3">
    <source>
        <dbReference type="Proteomes" id="UP000557566"/>
    </source>
</evidence>
<dbReference type="PANTHER" id="PTHR40633:SF1">
    <property type="entry name" value="GPI ANCHORED SERINE-THREONINE RICH PROTEIN (AFU_ORTHOLOGUE AFUA_1G03630)"/>
    <property type="match status" value="1"/>
</dbReference>
<feature type="region of interest" description="Disordered" evidence="1">
    <location>
        <begin position="152"/>
        <end position="217"/>
    </location>
</feature>
<accession>A0A8H4PY65</accession>
<organism evidence="2 3">
    <name type="scientific">Ophiocordyceps sinensis</name>
    <dbReference type="NCBI Taxonomy" id="72228"/>
    <lineage>
        <taxon>Eukaryota</taxon>
        <taxon>Fungi</taxon>
        <taxon>Dikarya</taxon>
        <taxon>Ascomycota</taxon>
        <taxon>Pezizomycotina</taxon>
        <taxon>Sordariomycetes</taxon>
        <taxon>Hypocreomycetidae</taxon>
        <taxon>Hypocreales</taxon>
        <taxon>Ophiocordycipitaceae</taxon>
        <taxon>Ophiocordyceps</taxon>
    </lineage>
</organism>
<evidence type="ECO:0000313" key="2">
    <source>
        <dbReference type="EMBL" id="KAF4512573.1"/>
    </source>
</evidence>
<dbReference type="PANTHER" id="PTHR40633">
    <property type="entry name" value="MATRIX PROTEIN, PUTATIVE (AFU_ORTHOLOGUE AFUA_8G05410)-RELATED"/>
    <property type="match status" value="1"/>
</dbReference>
<feature type="compositionally biased region" description="Low complexity" evidence="1">
    <location>
        <begin position="152"/>
        <end position="171"/>
    </location>
</feature>
<reference evidence="2 3" key="1">
    <citation type="journal article" date="2020" name="Genome Biol. Evol.">
        <title>A new high-quality draft genome assembly of the Chinese cordyceps Ophiocordyceps sinensis.</title>
        <authorList>
            <person name="Shu R."/>
            <person name="Zhang J."/>
            <person name="Meng Q."/>
            <person name="Zhang H."/>
            <person name="Zhou G."/>
            <person name="Li M."/>
            <person name="Wu P."/>
            <person name="Zhao Y."/>
            <person name="Chen C."/>
            <person name="Qin Q."/>
        </authorList>
    </citation>
    <scope>NUCLEOTIDE SEQUENCE [LARGE SCALE GENOMIC DNA]</scope>
    <source>
        <strain evidence="2 3">IOZ07</strain>
    </source>
</reference>
<proteinExistence type="predicted"/>
<feature type="compositionally biased region" description="Polar residues" evidence="1">
    <location>
        <begin position="176"/>
        <end position="195"/>
    </location>
</feature>
<dbReference type="InterPro" id="IPR052982">
    <property type="entry name" value="SRP1/TIP1-like"/>
</dbReference>
<gene>
    <name evidence="2" type="ORF">G6O67_001693</name>
</gene>
<feature type="compositionally biased region" description="Low complexity" evidence="1">
    <location>
        <begin position="196"/>
        <end position="217"/>
    </location>
</feature>